<protein>
    <submittedName>
        <fullName evidence="6">MioC protein</fullName>
    </submittedName>
</protein>
<accession>A0A1I1JU53</accession>
<dbReference type="PROSITE" id="PS50902">
    <property type="entry name" value="FLAVODOXIN_LIKE"/>
    <property type="match status" value="1"/>
</dbReference>
<evidence type="ECO:0000256" key="4">
    <source>
        <dbReference type="ARBA" id="ARBA00022982"/>
    </source>
</evidence>
<dbReference type="GO" id="GO:0016491">
    <property type="term" value="F:oxidoreductase activity"/>
    <property type="evidence" value="ECO:0007669"/>
    <property type="project" value="TreeGrafter"/>
</dbReference>
<dbReference type="OrthoDB" id="359268at2"/>
<dbReference type="PANTHER" id="PTHR19384:SF128">
    <property type="entry name" value="NADPH OXIDOREDUCTASE A"/>
    <property type="match status" value="1"/>
</dbReference>
<dbReference type="InterPro" id="IPR001094">
    <property type="entry name" value="Flavdoxin-like"/>
</dbReference>
<dbReference type="Gene3D" id="3.40.50.360">
    <property type="match status" value="1"/>
</dbReference>
<evidence type="ECO:0000256" key="3">
    <source>
        <dbReference type="ARBA" id="ARBA00022643"/>
    </source>
</evidence>
<gene>
    <name evidence="6" type="ORF">SAMN02745724_01800</name>
</gene>
<dbReference type="PANTHER" id="PTHR19384">
    <property type="entry name" value="NITRIC OXIDE SYNTHASE-RELATED"/>
    <property type="match status" value="1"/>
</dbReference>
<dbReference type="InterPro" id="IPR029039">
    <property type="entry name" value="Flavoprotein-like_sf"/>
</dbReference>
<sequence length="153" mass="17036">MTEKIIHIIVGSQMGSSEYVADQLNGILQSKGYSCQLHEQPNLEQIPISDVIWLICTSTHGAGELPDNLQLLIKQINNHSQLKSLSYTVIGLGDTSYDTYNKAAKDVDLLLKTKQANQIMEVLEIDAMDENLPEDIAIAWLPNWLSSISQKNL</sequence>
<comment type="cofactor">
    <cofactor evidence="1">
        <name>FMN</name>
        <dbReference type="ChEBI" id="CHEBI:58210"/>
    </cofactor>
</comment>
<reference evidence="6 7" key="1">
    <citation type="submission" date="2016-10" db="EMBL/GenBank/DDBJ databases">
        <authorList>
            <person name="de Groot N.N."/>
        </authorList>
    </citation>
    <scope>NUCLEOTIDE SEQUENCE [LARGE SCALE GENOMIC DNA]</scope>
    <source>
        <strain evidence="6 7">DSM 6059</strain>
    </source>
</reference>
<keyword evidence="2" id="KW-0285">Flavoprotein</keyword>
<evidence type="ECO:0000256" key="2">
    <source>
        <dbReference type="ARBA" id="ARBA00022630"/>
    </source>
</evidence>
<proteinExistence type="predicted"/>
<feature type="domain" description="Flavodoxin-like" evidence="5">
    <location>
        <begin position="6"/>
        <end position="145"/>
    </location>
</feature>
<dbReference type="STRING" id="1123010.SAMN02745724_01800"/>
<name>A0A1I1JU53_9GAMM</name>
<organism evidence="6 7">
    <name type="scientific">Pseudoalteromonas denitrificans DSM 6059</name>
    <dbReference type="NCBI Taxonomy" id="1123010"/>
    <lineage>
        <taxon>Bacteria</taxon>
        <taxon>Pseudomonadati</taxon>
        <taxon>Pseudomonadota</taxon>
        <taxon>Gammaproteobacteria</taxon>
        <taxon>Alteromonadales</taxon>
        <taxon>Pseudoalteromonadaceae</taxon>
        <taxon>Pseudoalteromonas</taxon>
    </lineage>
</organism>
<evidence type="ECO:0000313" key="7">
    <source>
        <dbReference type="Proteomes" id="UP000198862"/>
    </source>
</evidence>
<dbReference type="GO" id="GO:0010181">
    <property type="term" value="F:FMN binding"/>
    <property type="evidence" value="ECO:0007669"/>
    <property type="project" value="InterPro"/>
</dbReference>
<dbReference type="Proteomes" id="UP000198862">
    <property type="component" value="Unassembled WGS sequence"/>
</dbReference>
<dbReference type="InterPro" id="IPR008254">
    <property type="entry name" value="Flavodoxin/NO_synth"/>
</dbReference>
<evidence type="ECO:0000259" key="5">
    <source>
        <dbReference type="PROSITE" id="PS50902"/>
    </source>
</evidence>
<dbReference type="NCBIfam" id="NF006531">
    <property type="entry name" value="PRK09004.1"/>
    <property type="match status" value="1"/>
</dbReference>
<dbReference type="Pfam" id="PF00258">
    <property type="entry name" value="Flavodoxin_1"/>
    <property type="match status" value="1"/>
</dbReference>
<keyword evidence="4" id="KW-0813">Transport</keyword>
<dbReference type="EMBL" id="FOLO01000010">
    <property type="protein sequence ID" value="SFC49353.1"/>
    <property type="molecule type" value="Genomic_DNA"/>
</dbReference>
<evidence type="ECO:0000256" key="1">
    <source>
        <dbReference type="ARBA" id="ARBA00001917"/>
    </source>
</evidence>
<dbReference type="SUPFAM" id="SSF52218">
    <property type="entry name" value="Flavoproteins"/>
    <property type="match status" value="1"/>
</dbReference>
<dbReference type="RefSeq" id="WP_091982928.1">
    <property type="nucleotide sequence ID" value="NZ_FOLO01000010.1"/>
</dbReference>
<dbReference type="PRINTS" id="PR00369">
    <property type="entry name" value="FLAVODOXIN"/>
</dbReference>
<keyword evidence="7" id="KW-1185">Reference proteome</keyword>
<dbReference type="GO" id="GO:0050660">
    <property type="term" value="F:flavin adenine dinucleotide binding"/>
    <property type="evidence" value="ECO:0007669"/>
    <property type="project" value="TreeGrafter"/>
</dbReference>
<keyword evidence="3" id="KW-0288">FMN</keyword>
<evidence type="ECO:0000313" key="6">
    <source>
        <dbReference type="EMBL" id="SFC49353.1"/>
    </source>
</evidence>
<keyword evidence="4" id="KW-0249">Electron transport</keyword>
<dbReference type="GO" id="GO:0005829">
    <property type="term" value="C:cytosol"/>
    <property type="evidence" value="ECO:0007669"/>
    <property type="project" value="TreeGrafter"/>
</dbReference>
<dbReference type="AlphaFoldDB" id="A0A1I1JU53"/>